<keyword evidence="4 7" id="KW-0812">Transmembrane</keyword>
<dbReference type="SUPFAM" id="SSF161098">
    <property type="entry name" value="MetI-like"/>
    <property type="match status" value="1"/>
</dbReference>
<dbReference type="eggNOG" id="COG0600">
    <property type="taxonomic scope" value="Bacteria"/>
</dbReference>
<gene>
    <name evidence="9" type="ordered locus">Halhy_4596</name>
</gene>
<keyword evidence="2 7" id="KW-0813">Transport</keyword>
<dbReference type="InterPro" id="IPR000515">
    <property type="entry name" value="MetI-like"/>
</dbReference>
<dbReference type="Gene3D" id="1.10.3720.10">
    <property type="entry name" value="MetI-like"/>
    <property type="match status" value="1"/>
</dbReference>
<evidence type="ECO:0000256" key="6">
    <source>
        <dbReference type="ARBA" id="ARBA00023136"/>
    </source>
</evidence>
<evidence type="ECO:0000256" key="2">
    <source>
        <dbReference type="ARBA" id="ARBA00022448"/>
    </source>
</evidence>
<evidence type="ECO:0000313" key="9">
    <source>
        <dbReference type="EMBL" id="AEE52433.1"/>
    </source>
</evidence>
<proteinExistence type="inferred from homology"/>
<evidence type="ECO:0000259" key="8">
    <source>
        <dbReference type="PROSITE" id="PS50928"/>
    </source>
</evidence>
<evidence type="ECO:0000256" key="1">
    <source>
        <dbReference type="ARBA" id="ARBA00004651"/>
    </source>
</evidence>
<comment type="subcellular location">
    <subcellularLocation>
        <location evidence="1 7">Cell membrane</location>
        <topology evidence="1 7">Multi-pass membrane protein</topology>
    </subcellularLocation>
</comment>
<evidence type="ECO:0000256" key="4">
    <source>
        <dbReference type="ARBA" id="ARBA00022692"/>
    </source>
</evidence>
<dbReference type="InterPro" id="IPR035906">
    <property type="entry name" value="MetI-like_sf"/>
</dbReference>
<name>F4KUJ7_HALH1</name>
<keyword evidence="10" id="KW-1185">Reference proteome</keyword>
<dbReference type="Pfam" id="PF00528">
    <property type="entry name" value="BPD_transp_1"/>
    <property type="match status" value="1"/>
</dbReference>
<feature type="transmembrane region" description="Helical" evidence="7">
    <location>
        <begin position="204"/>
        <end position="230"/>
    </location>
</feature>
<feature type="domain" description="ABC transmembrane type-1" evidence="8">
    <location>
        <begin position="130"/>
        <end position="324"/>
    </location>
</feature>
<reference key="2">
    <citation type="submission" date="2011-04" db="EMBL/GenBank/DDBJ databases">
        <title>Complete sequence of chromosome of Haliscomenobacter hydrossis DSM 1100.</title>
        <authorList>
            <consortium name="US DOE Joint Genome Institute (JGI-PGF)"/>
            <person name="Lucas S."/>
            <person name="Han J."/>
            <person name="Lapidus A."/>
            <person name="Bruce D."/>
            <person name="Goodwin L."/>
            <person name="Pitluck S."/>
            <person name="Peters L."/>
            <person name="Kyrpides N."/>
            <person name="Mavromatis K."/>
            <person name="Ivanova N."/>
            <person name="Ovchinnikova G."/>
            <person name="Pagani I."/>
            <person name="Daligault H."/>
            <person name="Detter J.C."/>
            <person name="Han C."/>
            <person name="Land M."/>
            <person name="Hauser L."/>
            <person name="Markowitz V."/>
            <person name="Cheng J.-F."/>
            <person name="Hugenholtz P."/>
            <person name="Woyke T."/>
            <person name="Wu D."/>
            <person name="Verbarg S."/>
            <person name="Frueling A."/>
            <person name="Brambilla E."/>
            <person name="Klenk H.-P."/>
            <person name="Eisen J.A."/>
        </authorList>
    </citation>
    <scope>NUCLEOTIDE SEQUENCE</scope>
    <source>
        <strain>DSM 1100</strain>
    </source>
</reference>
<evidence type="ECO:0000256" key="3">
    <source>
        <dbReference type="ARBA" id="ARBA00022475"/>
    </source>
</evidence>
<feature type="transmembrane region" description="Helical" evidence="7">
    <location>
        <begin position="36"/>
        <end position="57"/>
    </location>
</feature>
<dbReference type="Proteomes" id="UP000008461">
    <property type="component" value="Chromosome"/>
</dbReference>
<keyword evidence="5 7" id="KW-1133">Transmembrane helix</keyword>
<keyword evidence="6 7" id="KW-0472">Membrane</keyword>
<dbReference type="EMBL" id="CP002691">
    <property type="protein sequence ID" value="AEE52433.1"/>
    <property type="molecule type" value="Genomic_DNA"/>
</dbReference>
<evidence type="ECO:0000256" key="5">
    <source>
        <dbReference type="ARBA" id="ARBA00022989"/>
    </source>
</evidence>
<sequence length="334" mass="36793">MKSKTIHLLHLTGLNWAVPFVRLFSGEDAKEQLLQIWRLVGMPVAAILGFLLFWHFAAQQVHTSLGTLPGPLDVTRQSQVLWKEHGVERQKAREFYLRQDKRMATLNAANPGSANKRMTYTGKPTYLDQIITSLKTVFVGFLFASFLALPIGVICGANKNIMTALNPIIQVLKPVSPLAWLPIVTMIVSAVYVTNDGFLSKSFIISAVTVAMCSLWATLINTAVGVASVNKDYLNVAQVLQLSPSQRIFKVILPATLPMIFTGLRITLGVGWMVLIAAEMMAQNPGLGKFIWDEFQNGSSDSIARIMVAVLTIGLIGYALDRLMVSLQKVVSYE</sequence>
<feature type="transmembrane region" description="Helical" evidence="7">
    <location>
        <begin position="178"/>
        <end position="198"/>
    </location>
</feature>
<feature type="transmembrane region" description="Helical" evidence="7">
    <location>
        <begin position="137"/>
        <end position="157"/>
    </location>
</feature>
<dbReference type="STRING" id="760192.Halhy_4596"/>
<dbReference type="AlphaFoldDB" id="F4KUJ7"/>
<dbReference type="RefSeq" id="WP_013766971.1">
    <property type="nucleotide sequence ID" value="NC_015510.1"/>
</dbReference>
<dbReference type="KEGG" id="hhy:Halhy_4596"/>
<keyword evidence="3" id="KW-1003">Cell membrane</keyword>
<dbReference type="GO" id="GO:0055085">
    <property type="term" value="P:transmembrane transport"/>
    <property type="evidence" value="ECO:0007669"/>
    <property type="project" value="InterPro"/>
</dbReference>
<dbReference type="PANTHER" id="PTHR30151">
    <property type="entry name" value="ALKANE SULFONATE ABC TRANSPORTER-RELATED, MEMBRANE SUBUNIT"/>
    <property type="match status" value="1"/>
</dbReference>
<protein>
    <submittedName>
        <fullName evidence="9">ABC-type transporter, integral membrane subunit</fullName>
    </submittedName>
</protein>
<dbReference type="HOGENOM" id="CLU_046113_1_1_10"/>
<reference evidence="9 10" key="1">
    <citation type="journal article" date="2011" name="Stand. Genomic Sci.">
        <title>Complete genome sequence of Haliscomenobacter hydrossis type strain (O).</title>
        <authorList>
            <consortium name="US DOE Joint Genome Institute (JGI-PGF)"/>
            <person name="Daligault H."/>
            <person name="Lapidus A."/>
            <person name="Zeytun A."/>
            <person name="Nolan M."/>
            <person name="Lucas S."/>
            <person name="Del Rio T.G."/>
            <person name="Tice H."/>
            <person name="Cheng J.F."/>
            <person name="Tapia R."/>
            <person name="Han C."/>
            <person name="Goodwin L."/>
            <person name="Pitluck S."/>
            <person name="Liolios K."/>
            <person name="Pagani I."/>
            <person name="Ivanova N."/>
            <person name="Huntemann M."/>
            <person name="Mavromatis K."/>
            <person name="Mikhailova N."/>
            <person name="Pati A."/>
            <person name="Chen A."/>
            <person name="Palaniappan K."/>
            <person name="Land M."/>
            <person name="Hauser L."/>
            <person name="Brambilla E.M."/>
            <person name="Rohde M."/>
            <person name="Verbarg S."/>
            <person name="Goker M."/>
            <person name="Bristow J."/>
            <person name="Eisen J.A."/>
            <person name="Markowitz V."/>
            <person name="Hugenholtz P."/>
            <person name="Kyrpides N.C."/>
            <person name="Klenk H.P."/>
            <person name="Woyke T."/>
        </authorList>
    </citation>
    <scope>NUCLEOTIDE SEQUENCE [LARGE SCALE GENOMIC DNA]</scope>
    <source>
        <strain evidence="10">ATCC 27775 / DSM 1100 / LMG 10767 / O</strain>
    </source>
</reference>
<feature type="transmembrane region" description="Helical" evidence="7">
    <location>
        <begin position="302"/>
        <end position="320"/>
    </location>
</feature>
<feature type="transmembrane region" description="Helical" evidence="7">
    <location>
        <begin position="251"/>
        <end position="282"/>
    </location>
</feature>
<evidence type="ECO:0000256" key="7">
    <source>
        <dbReference type="RuleBase" id="RU363032"/>
    </source>
</evidence>
<comment type="similarity">
    <text evidence="7">Belongs to the binding-protein-dependent transport system permease family.</text>
</comment>
<dbReference type="GO" id="GO:0005886">
    <property type="term" value="C:plasma membrane"/>
    <property type="evidence" value="ECO:0007669"/>
    <property type="project" value="UniProtKB-SubCell"/>
</dbReference>
<dbReference type="PANTHER" id="PTHR30151:SF7">
    <property type="entry name" value="NITRATE IMPORT PERMEASE PROTEIN NRTB"/>
    <property type="match status" value="1"/>
</dbReference>
<dbReference type="PROSITE" id="PS50928">
    <property type="entry name" value="ABC_TM1"/>
    <property type="match status" value="1"/>
</dbReference>
<dbReference type="CDD" id="cd06261">
    <property type="entry name" value="TM_PBP2"/>
    <property type="match status" value="1"/>
</dbReference>
<dbReference type="OrthoDB" id="9804353at2"/>
<evidence type="ECO:0000313" key="10">
    <source>
        <dbReference type="Proteomes" id="UP000008461"/>
    </source>
</evidence>
<organism evidence="9 10">
    <name type="scientific">Haliscomenobacter hydrossis (strain ATCC 27775 / DSM 1100 / LMG 10767 / O)</name>
    <dbReference type="NCBI Taxonomy" id="760192"/>
    <lineage>
        <taxon>Bacteria</taxon>
        <taxon>Pseudomonadati</taxon>
        <taxon>Bacteroidota</taxon>
        <taxon>Saprospiria</taxon>
        <taxon>Saprospirales</taxon>
        <taxon>Haliscomenobacteraceae</taxon>
        <taxon>Haliscomenobacter</taxon>
    </lineage>
</organism>
<accession>F4KUJ7</accession>